<protein>
    <submittedName>
        <fullName evidence="1">Uncharacterized protein conserved in bacteria</fullName>
    </submittedName>
</protein>
<name>A0A4U9HKP5_9ENTR</name>
<gene>
    <name evidence="1" type="ORF">NCTC13032_01666</name>
</gene>
<accession>A0A4U9HKP5</accession>
<evidence type="ECO:0000313" key="1">
    <source>
        <dbReference type="EMBL" id="VTP64798.1"/>
    </source>
</evidence>
<dbReference type="AlphaFoldDB" id="A0A4U9HKP5"/>
<reference evidence="1 2" key="1">
    <citation type="submission" date="2019-05" db="EMBL/GenBank/DDBJ databases">
        <authorList>
            <consortium name="Pathogen Informatics"/>
        </authorList>
    </citation>
    <scope>NUCLEOTIDE SEQUENCE [LARGE SCALE GENOMIC DNA]</scope>
    <source>
        <strain evidence="1 2">NCTC13032</strain>
    </source>
</reference>
<organism evidence="1 2">
    <name type="scientific">Leclercia adecarboxylata</name>
    <dbReference type="NCBI Taxonomy" id="83655"/>
    <lineage>
        <taxon>Bacteria</taxon>
        <taxon>Pseudomonadati</taxon>
        <taxon>Pseudomonadota</taxon>
        <taxon>Gammaproteobacteria</taxon>
        <taxon>Enterobacterales</taxon>
        <taxon>Enterobacteriaceae</taxon>
        <taxon>Leclercia</taxon>
    </lineage>
</organism>
<dbReference type="Proteomes" id="UP000310719">
    <property type="component" value="Chromosome"/>
</dbReference>
<sequence length="138" mass="15735">MWEVETTDTFDKWFNHQTQALKEDVLAIMHILSEYGPQLGRPWVDTVKNSHYANMKELRIQHAGDPVRAFFAFDPVRKAIILCAGNKTGKNEKRFYKDMITMADAEFSDYLASKGGRMATLKELMAQQSQGKSGANCR</sequence>
<evidence type="ECO:0000313" key="2">
    <source>
        <dbReference type="Proteomes" id="UP000310719"/>
    </source>
</evidence>
<proteinExistence type="predicted"/>
<dbReference type="Pfam" id="PF05973">
    <property type="entry name" value="Gp49"/>
    <property type="match status" value="1"/>
</dbReference>
<dbReference type="EMBL" id="LR590464">
    <property type="protein sequence ID" value="VTP64798.1"/>
    <property type="molecule type" value="Genomic_DNA"/>
</dbReference>
<dbReference type="InterPro" id="IPR009241">
    <property type="entry name" value="HigB-like"/>
</dbReference>